<dbReference type="RefSeq" id="WP_138696672.1">
    <property type="nucleotide sequence ID" value="NZ_JBHSAZ010000014.1"/>
</dbReference>
<proteinExistence type="predicted"/>
<keyword evidence="4" id="KW-1185">Reference proteome</keyword>
<accession>A0A5S4GAB5</accession>
<dbReference type="EMBL" id="VCKX01000266">
    <property type="protein sequence ID" value="TMR22930.1"/>
    <property type="molecule type" value="Genomic_DNA"/>
</dbReference>
<dbReference type="AlphaFoldDB" id="A0A5S4GAB5"/>
<keyword evidence="2" id="KW-0472">Membrane</keyword>
<evidence type="ECO:0008006" key="5">
    <source>
        <dbReference type="Google" id="ProtNLM"/>
    </source>
</evidence>
<protein>
    <recommendedName>
        <fullName evidence="5">CU044_5270 family protein</fullName>
    </recommendedName>
</protein>
<comment type="caution">
    <text evidence="3">The sequence shown here is derived from an EMBL/GenBank/DDBJ whole genome shotgun (WGS) entry which is preliminary data.</text>
</comment>
<sequence>MDRPDGAGMDGSGGADEIRVFAAGRPSAPPYRAEARERARERLLAEAGTRHGAGRFRLPRLGWQAAAAFGVTVVLVGGVAVALSNQGAGVHPAAQTSASVPVASAVLSGTPELDPRPGQFILIESTTMGRWFRMGRKGEVESRYLFRAKRKIWQSVDGSANGLLFTEDLAPKPWPGQSSLPDDIGTDGGGSAWHALPSCPAQPGNARRDHAFLSGLPAEAGAMRDHLYRVSDRSALQAKGIDPDAAAFHEVGNLVRETYLPRAQRDALFEAARTIPGVEPAEGVADAAGRKGVALGLPARDGTLKQLIFDPDTHLYLGDRTTVLDAKAAGAPKGSVVGSGAQTSVSVVDRLPKVSLSAGSRTACAAPEKQVSDAPAAPPASTPPSEHPSEPPSEHPSEPPTVSPQVAAPTEPPPVRPTGSPKVTAPEASAPPGAGKSGN</sequence>
<evidence type="ECO:0000256" key="1">
    <source>
        <dbReference type="SAM" id="MobiDB-lite"/>
    </source>
</evidence>
<evidence type="ECO:0000256" key="2">
    <source>
        <dbReference type="SAM" id="Phobius"/>
    </source>
</evidence>
<gene>
    <name evidence="3" type="ORF">ETD85_48730</name>
</gene>
<feature type="region of interest" description="Disordered" evidence="1">
    <location>
        <begin position="1"/>
        <end position="36"/>
    </location>
</feature>
<feature type="compositionally biased region" description="Pro residues" evidence="1">
    <location>
        <begin position="376"/>
        <end position="386"/>
    </location>
</feature>
<organism evidence="3 4">
    <name type="scientific">Nonomuraea zeae</name>
    <dbReference type="NCBI Taxonomy" id="1642303"/>
    <lineage>
        <taxon>Bacteria</taxon>
        <taxon>Bacillati</taxon>
        <taxon>Actinomycetota</taxon>
        <taxon>Actinomycetes</taxon>
        <taxon>Streptosporangiales</taxon>
        <taxon>Streptosporangiaceae</taxon>
        <taxon>Nonomuraea</taxon>
    </lineage>
</organism>
<keyword evidence="2" id="KW-1133">Transmembrane helix</keyword>
<dbReference type="InterPro" id="IPR047789">
    <property type="entry name" value="CU044_5270-like"/>
</dbReference>
<name>A0A5S4GAB5_9ACTN</name>
<evidence type="ECO:0000313" key="3">
    <source>
        <dbReference type="EMBL" id="TMR22930.1"/>
    </source>
</evidence>
<dbReference type="Proteomes" id="UP000306628">
    <property type="component" value="Unassembled WGS sequence"/>
</dbReference>
<dbReference type="OrthoDB" id="3612087at2"/>
<dbReference type="NCBIfam" id="NF038083">
    <property type="entry name" value="CU044_5270_fam"/>
    <property type="match status" value="1"/>
</dbReference>
<feature type="region of interest" description="Disordered" evidence="1">
    <location>
        <begin position="359"/>
        <end position="439"/>
    </location>
</feature>
<keyword evidence="2" id="KW-0812">Transmembrane</keyword>
<evidence type="ECO:0000313" key="4">
    <source>
        <dbReference type="Proteomes" id="UP000306628"/>
    </source>
</evidence>
<feature type="transmembrane region" description="Helical" evidence="2">
    <location>
        <begin position="61"/>
        <end position="83"/>
    </location>
</feature>
<feature type="compositionally biased region" description="Basic and acidic residues" evidence="1">
    <location>
        <begin position="387"/>
        <end position="397"/>
    </location>
</feature>
<reference evidence="3 4" key="1">
    <citation type="submission" date="2019-05" db="EMBL/GenBank/DDBJ databases">
        <title>Draft genome sequence of Nonomuraea zeae DSM 100528.</title>
        <authorList>
            <person name="Saricaoglu S."/>
            <person name="Isik K."/>
        </authorList>
    </citation>
    <scope>NUCLEOTIDE SEQUENCE [LARGE SCALE GENOMIC DNA]</scope>
    <source>
        <strain evidence="3 4">DSM 100528</strain>
    </source>
</reference>